<feature type="transmembrane region" description="Helical" evidence="12">
    <location>
        <begin position="310"/>
        <end position="332"/>
    </location>
</feature>
<reference evidence="14 15" key="1">
    <citation type="journal article" date="2011" name="Science">
        <title>The ecoresponsive genome of Daphnia pulex.</title>
        <authorList>
            <person name="Colbourne J.K."/>
            <person name="Pfrender M.E."/>
            <person name="Gilbert D."/>
            <person name="Thomas W.K."/>
            <person name="Tucker A."/>
            <person name="Oakley T.H."/>
            <person name="Tokishita S."/>
            <person name="Aerts A."/>
            <person name="Arnold G.J."/>
            <person name="Basu M.K."/>
            <person name="Bauer D.J."/>
            <person name="Caceres C.E."/>
            <person name="Carmel L."/>
            <person name="Casola C."/>
            <person name="Choi J.H."/>
            <person name="Detter J.C."/>
            <person name="Dong Q."/>
            <person name="Dusheyko S."/>
            <person name="Eads B.D."/>
            <person name="Frohlich T."/>
            <person name="Geiler-Samerotte K.A."/>
            <person name="Gerlach D."/>
            <person name="Hatcher P."/>
            <person name="Jogdeo S."/>
            <person name="Krijgsveld J."/>
            <person name="Kriventseva E.V."/>
            <person name="Kultz D."/>
            <person name="Laforsch C."/>
            <person name="Lindquist E."/>
            <person name="Lopez J."/>
            <person name="Manak J.R."/>
            <person name="Muller J."/>
            <person name="Pangilinan J."/>
            <person name="Patwardhan R.P."/>
            <person name="Pitluck S."/>
            <person name="Pritham E.J."/>
            <person name="Rechtsteiner A."/>
            <person name="Rho M."/>
            <person name="Rogozin I.B."/>
            <person name="Sakarya O."/>
            <person name="Salamov A."/>
            <person name="Schaack S."/>
            <person name="Shapiro H."/>
            <person name="Shiga Y."/>
            <person name="Skalitzky C."/>
            <person name="Smith Z."/>
            <person name="Souvorov A."/>
            <person name="Sung W."/>
            <person name="Tang Z."/>
            <person name="Tsuchiya D."/>
            <person name="Tu H."/>
            <person name="Vos H."/>
            <person name="Wang M."/>
            <person name="Wolf Y.I."/>
            <person name="Yamagata H."/>
            <person name="Yamada T."/>
            <person name="Ye Y."/>
            <person name="Shaw J.R."/>
            <person name="Andrews J."/>
            <person name="Crease T.J."/>
            <person name="Tang H."/>
            <person name="Lucas S.M."/>
            <person name="Robertson H.M."/>
            <person name="Bork P."/>
            <person name="Koonin E.V."/>
            <person name="Zdobnov E.M."/>
            <person name="Grigoriev I.V."/>
            <person name="Lynch M."/>
            <person name="Boore J.L."/>
        </authorList>
    </citation>
    <scope>NUCLEOTIDE SEQUENCE [LARGE SCALE GENOMIC DNA]</scope>
</reference>
<dbReference type="Pfam" id="PF16214">
    <property type="entry name" value="AC_N"/>
    <property type="match status" value="1"/>
</dbReference>
<feature type="transmembrane region" description="Helical" evidence="12">
    <location>
        <begin position="178"/>
        <end position="199"/>
    </location>
</feature>
<evidence type="ECO:0000313" key="14">
    <source>
        <dbReference type="EMBL" id="EFX67346.1"/>
    </source>
</evidence>
<dbReference type="eggNOG" id="KOG3619">
    <property type="taxonomic scope" value="Eukaryota"/>
</dbReference>
<sequence>MRSKIAAMIQDLATPVNTKLKLIPIFSCHFWPAFINELIHYFAQLQQSSHSEAHRFTCRNLKSTNNKIKFGRCSFVINSGSCTSILKAFCCYKSSFLSSVFILTLLCINTDDESRALLEIIGRAIILLLTASLCYGVAYREKRFNKYQFLSMLMTAVLTFLLVAVPASLYMILAVYNLLPTTLIGFFVAIVQLTANVLLFQTRKSFNNEVDISLIMADVELYFTANVVGIFTKTTLRWAFLDRRWCIESTIKLDYEKSQEEQLMLSILPKHIAHDVGIREEVQLMTRSKMSPSSRKPFDKLQVEMIRKSSVLYADIVNFTLLTAALSASSLISMLNEFFGKFNEAAKEYDCLRIKILGDCYAACLEYRTRPPPMLRILSEWDSR</sequence>
<evidence type="ECO:0000259" key="13">
    <source>
        <dbReference type="PROSITE" id="PS50125"/>
    </source>
</evidence>
<gene>
    <name evidence="14" type="ORF">DAPPUDRAFT_331098</name>
</gene>
<feature type="domain" description="Guanylate cyclase" evidence="13">
    <location>
        <begin position="310"/>
        <end position="361"/>
    </location>
</feature>
<dbReference type="EMBL" id="GL732679">
    <property type="protein sequence ID" value="EFX67346.1"/>
    <property type="molecule type" value="Genomic_DNA"/>
</dbReference>
<evidence type="ECO:0000256" key="2">
    <source>
        <dbReference type="ARBA" id="ARBA00004141"/>
    </source>
</evidence>
<protein>
    <recommendedName>
        <fullName evidence="3">adenylate cyclase</fullName>
        <ecNumber evidence="3">4.6.1.1</ecNumber>
    </recommendedName>
</protein>
<dbReference type="GO" id="GO:0004016">
    <property type="term" value="F:adenylate cyclase activity"/>
    <property type="evidence" value="ECO:0007669"/>
    <property type="project" value="UniProtKB-EC"/>
</dbReference>
<dbReference type="PhylomeDB" id="E9HLH2"/>
<evidence type="ECO:0000256" key="6">
    <source>
        <dbReference type="ARBA" id="ARBA00022741"/>
    </source>
</evidence>
<keyword evidence="6" id="KW-0547">Nucleotide-binding</keyword>
<evidence type="ECO:0000256" key="10">
    <source>
        <dbReference type="ARBA" id="ARBA00023136"/>
    </source>
</evidence>
<dbReference type="GO" id="GO:0035556">
    <property type="term" value="P:intracellular signal transduction"/>
    <property type="evidence" value="ECO:0007669"/>
    <property type="project" value="InterPro"/>
</dbReference>
<dbReference type="Gene3D" id="3.30.70.1230">
    <property type="entry name" value="Nucleotide cyclase"/>
    <property type="match status" value="1"/>
</dbReference>
<dbReference type="PANTHER" id="PTHR45627">
    <property type="entry name" value="ADENYLATE CYCLASE TYPE 1"/>
    <property type="match status" value="1"/>
</dbReference>
<dbReference type="GO" id="GO:0016020">
    <property type="term" value="C:membrane"/>
    <property type="evidence" value="ECO:0007669"/>
    <property type="project" value="UniProtKB-SubCell"/>
</dbReference>
<dbReference type="PROSITE" id="PS50125">
    <property type="entry name" value="GUANYLATE_CYCLASE_2"/>
    <property type="match status" value="1"/>
</dbReference>
<dbReference type="AlphaFoldDB" id="E9HLH2"/>
<keyword evidence="11" id="KW-0456">Lyase</keyword>
<accession>E9HLH2</accession>
<dbReference type="Proteomes" id="UP000000305">
    <property type="component" value="Unassembled WGS sequence"/>
</dbReference>
<keyword evidence="7" id="KW-0067">ATP-binding</keyword>
<evidence type="ECO:0000256" key="5">
    <source>
        <dbReference type="ARBA" id="ARBA00022723"/>
    </source>
</evidence>
<keyword evidence="10 12" id="KW-0472">Membrane</keyword>
<dbReference type="SUPFAM" id="SSF55073">
    <property type="entry name" value="Nucleotide cyclase"/>
    <property type="match status" value="1"/>
</dbReference>
<dbReference type="InterPro" id="IPR032628">
    <property type="entry name" value="AC_N"/>
</dbReference>
<evidence type="ECO:0000256" key="11">
    <source>
        <dbReference type="ARBA" id="ARBA00023239"/>
    </source>
</evidence>
<keyword evidence="5" id="KW-0479">Metal-binding</keyword>
<evidence type="ECO:0000256" key="12">
    <source>
        <dbReference type="SAM" id="Phobius"/>
    </source>
</evidence>
<keyword evidence="9 12" id="KW-1133">Transmembrane helix</keyword>
<keyword evidence="4 12" id="KW-0812">Transmembrane</keyword>
<dbReference type="STRING" id="6669.E9HLH2"/>
<organism evidence="14 15">
    <name type="scientific">Daphnia pulex</name>
    <name type="common">Water flea</name>
    <dbReference type="NCBI Taxonomy" id="6669"/>
    <lineage>
        <taxon>Eukaryota</taxon>
        <taxon>Metazoa</taxon>
        <taxon>Ecdysozoa</taxon>
        <taxon>Arthropoda</taxon>
        <taxon>Crustacea</taxon>
        <taxon>Branchiopoda</taxon>
        <taxon>Diplostraca</taxon>
        <taxon>Cladocera</taxon>
        <taxon>Anomopoda</taxon>
        <taxon>Daphniidae</taxon>
        <taxon>Daphnia</taxon>
    </lineage>
</organism>
<dbReference type="InParanoid" id="E9HLH2"/>
<dbReference type="PANTHER" id="PTHR45627:SF12">
    <property type="entry name" value="ADENYLATE CYCLASE TYPE 2"/>
    <property type="match status" value="1"/>
</dbReference>
<keyword evidence="8" id="KW-0460">Magnesium</keyword>
<dbReference type="GO" id="GO:0009190">
    <property type="term" value="P:cyclic nucleotide biosynthetic process"/>
    <property type="evidence" value="ECO:0007669"/>
    <property type="project" value="InterPro"/>
</dbReference>
<dbReference type="EC" id="4.6.1.1" evidence="3"/>
<keyword evidence="15" id="KW-1185">Reference proteome</keyword>
<dbReference type="GO" id="GO:0046872">
    <property type="term" value="F:metal ion binding"/>
    <property type="evidence" value="ECO:0007669"/>
    <property type="project" value="UniProtKB-KW"/>
</dbReference>
<dbReference type="Pfam" id="PF00211">
    <property type="entry name" value="Guanylate_cyc"/>
    <property type="match status" value="1"/>
</dbReference>
<dbReference type="HOGENOM" id="CLU_720148_0_0_1"/>
<dbReference type="InterPro" id="IPR001054">
    <property type="entry name" value="A/G_cyclase"/>
</dbReference>
<evidence type="ECO:0000256" key="4">
    <source>
        <dbReference type="ARBA" id="ARBA00022692"/>
    </source>
</evidence>
<dbReference type="GO" id="GO:0005524">
    <property type="term" value="F:ATP binding"/>
    <property type="evidence" value="ECO:0007669"/>
    <property type="project" value="UniProtKB-KW"/>
</dbReference>
<evidence type="ECO:0000256" key="9">
    <source>
        <dbReference type="ARBA" id="ARBA00022989"/>
    </source>
</evidence>
<proteinExistence type="predicted"/>
<dbReference type="KEGG" id="dpx:DAPPUDRAFT_331098"/>
<name>E9HLH2_DAPPU</name>
<dbReference type="OrthoDB" id="2107370at2759"/>
<feature type="transmembrane region" description="Helical" evidence="12">
    <location>
        <begin position="150"/>
        <end position="172"/>
    </location>
</feature>
<dbReference type="InterPro" id="IPR029787">
    <property type="entry name" value="Nucleotide_cyclase"/>
</dbReference>
<evidence type="ECO:0000256" key="7">
    <source>
        <dbReference type="ARBA" id="ARBA00022840"/>
    </source>
</evidence>
<evidence type="ECO:0000256" key="1">
    <source>
        <dbReference type="ARBA" id="ARBA00001593"/>
    </source>
</evidence>
<evidence type="ECO:0000313" key="15">
    <source>
        <dbReference type="Proteomes" id="UP000000305"/>
    </source>
</evidence>
<comment type="subcellular location">
    <subcellularLocation>
        <location evidence="2">Membrane</location>
        <topology evidence="2">Multi-pass membrane protein</topology>
    </subcellularLocation>
</comment>
<comment type="catalytic activity">
    <reaction evidence="1">
        <text>ATP = 3',5'-cyclic AMP + diphosphate</text>
        <dbReference type="Rhea" id="RHEA:15389"/>
        <dbReference type="ChEBI" id="CHEBI:30616"/>
        <dbReference type="ChEBI" id="CHEBI:33019"/>
        <dbReference type="ChEBI" id="CHEBI:58165"/>
        <dbReference type="EC" id="4.6.1.1"/>
    </reaction>
</comment>
<evidence type="ECO:0000256" key="3">
    <source>
        <dbReference type="ARBA" id="ARBA00012201"/>
    </source>
</evidence>
<feature type="transmembrane region" description="Helical" evidence="12">
    <location>
        <begin position="89"/>
        <end position="108"/>
    </location>
</feature>
<evidence type="ECO:0000256" key="8">
    <source>
        <dbReference type="ARBA" id="ARBA00022842"/>
    </source>
</evidence>
<feature type="transmembrane region" description="Helical" evidence="12">
    <location>
        <begin position="120"/>
        <end position="138"/>
    </location>
</feature>